<comment type="caution">
    <text evidence="1">The sequence shown here is derived from an EMBL/GenBank/DDBJ whole genome shotgun (WGS) entry which is preliminary data.</text>
</comment>
<dbReference type="InterPro" id="IPR025332">
    <property type="entry name" value="DUF4238"/>
</dbReference>
<dbReference type="AlphaFoldDB" id="A0A271KR37"/>
<reference evidence="1 2" key="1">
    <citation type="submission" date="2017-08" db="EMBL/GenBank/DDBJ databases">
        <title>Mesorhizobium wenxinae sp. nov., a novel rhizobial species isolated from root nodules of chickpea (Cicer arietinum L.).</title>
        <authorList>
            <person name="Zhang J."/>
        </authorList>
    </citation>
    <scope>NUCLEOTIDE SEQUENCE [LARGE SCALE GENOMIC DNA]</scope>
    <source>
        <strain evidence="2">WYCCWR 10019</strain>
    </source>
</reference>
<evidence type="ECO:0000313" key="2">
    <source>
        <dbReference type="Proteomes" id="UP000215931"/>
    </source>
</evidence>
<proteinExistence type="predicted"/>
<accession>A0A271KR37</accession>
<keyword evidence="2" id="KW-1185">Reference proteome</keyword>
<organism evidence="1 2">
    <name type="scientific">Mesorhizobium wenxiniae</name>
    <dbReference type="NCBI Taxonomy" id="2014805"/>
    <lineage>
        <taxon>Bacteria</taxon>
        <taxon>Pseudomonadati</taxon>
        <taxon>Pseudomonadota</taxon>
        <taxon>Alphaproteobacteria</taxon>
        <taxon>Hyphomicrobiales</taxon>
        <taxon>Phyllobacteriaceae</taxon>
        <taxon>Mesorhizobium</taxon>
    </lineage>
</organism>
<evidence type="ECO:0000313" key="1">
    <source>
        <dbReference type="EMBL" id="PAP97435.1"/>
    </source>
</evidence>
<sequence length="282" mass="31359">MSVPKRHHYVPQMILNGFTDSDGWLHWCRLRERPVTVRRARPLELFHQNHLYSTLSETGAKDPAMEHALSVLESEAVGVVQSILVPAREGRLPVLTSEQKRLWYIFFLTQWRRSPETQRANVSDAEALRMVEDTLDELRQAAPHRLDEIEALATADAKARTVRNVRVQTIGQPSAEVMRVLERRGIAILRIVQPKKSFIVGSRPVVKLTAPNRTDLNDPTVEMWLPIASDVAVGAGQGDGKISLHDTVDERPVRQLNIAIAGQSGTIAAGSAALVKSIANAR</sequence>
<gene>
    <name evidence="1" type="ORF">CIT31_00750</name>
</gene>
<dbReference type="OrthoDB" id="5918636at2"/>
<dbReference type="Proteomes" id="UP000215931">
    <property type="component" value="Unassembled WGS sequence"/>
</dbReference>
<dbReference type="RefSeq" id="WP_095517095.1">
    <property type="nucleotide sequence ID" value="NZ_NPKH01000001.1"/>
</dbReference>
<protein>
    <recommendedName>
        <fullName evidence="3">DUF4238 domain-containing protein</fullName>
    </recommendedName>
</protein>
<dbReference type="Pfam" id="PF14022">
    <property type="entry name" value="DUF4238"/>
    <property type="match status" value="1"/>
</dbReference>
<name>A0A271KR37_9HYPH</name>
<dbReference type="EMBL" id="NPKH01000001">
    <property type="protein sequence ID" value="PAP97435.1"/>
    <property type="molecule type" value="Genomic_DNA"/>
</dbReference>
<evidence type="ECO:0008006" key="3">
    <source>
        <dbReference type="Google" id="ProtNLM"/>
    </source>
</evidence>